<evidence type="ECO:0000313" key="3">
    <source>
        <dbReference type="EMBL" id="SJM92901.1"/>
    </source>
</evidence>
<dbReference type="Pfam" id="PF07603">
    <property type="entry name" value="Lcl_C"/>
    <property type="match status" value="1"/>
</dbReference>
<evidence type="ECO:0000256" key="1">
    <source>
        <dbReference type="SAM" id="SignalP"/>
    </source>
</evidence>
<organism evidence="3 4">
    <name type="scientific">Crenothrix polyspora</name>
    <dbReference type="NCBI Taxonomy" id="360316"/>
    <lineage>
        <taxon>Bacteria</taxon>
        <taxon>Pseudomonadati</taxon>
        <taxon>Pseudomonadota</taxon>
        <taxon>Gammaproteobacteria</taxon>
        <taxon>Methylococcales</taxon>
        <taxon>Crenotrichaceae</taxon>
        <taxon>Crenothrix</taxon>
    </lineage>
</organism>
<evidence type="ECO:0000313" key="4">
    <source>
        <dbReference type="Proteomes" id="UP000195667"/>
    </source>
</evidence>
<dbReference type="OrthoDB" id="9793251at2"/>
<keyword evidence="4" id="KW-1185">Reference proteome</keyword>
<name>A0A1R4HA49_9GAMM</name>
<dbReference type="EMBL" id="FUKI01000110">
    <property type="protein sequence ID" value="SJM92901.1"/>
    <property type="molecule type" value="Genomic_DNA"/>
</dbReference>
<reference evidence="4" key="1">
    <citation type="submission" date="2017-02" db="EMBL/GenBank/DDBJ databases">
        <authorList>
            <person name="Daims H."/>
        </authorList>
    </citation>
    <scope>NUCLEOTIDE SEQUENCE [LARGE SCALE GENOMIC DNA]</scope>
</reference>
<dbReference type="AlphaFoldDB" id="A0A1R4HA49"/>
<gene>
    <name evidence="3" type="ORF">CRENPOLYSF1_350012</name>
</gene>
<dbReference type="RefSeq" id="WP_087143605.1">
    <property type="nucleotide sequence ID" value="NZ_FUKI01000110.1"/>
</dbReference>
<dbReference type="InterPro" id="IPR011460">
    <property type="entry name" value="Lcl_C"/>
</dbReference>
<evidence type="ECO:0000259" key="2">
    <source>
        <dbReference type="Pfam" id="PF07603"/>
    </source>
</evidence>
<feature type="signal peptide" evidence="1">
    <location>
        <begin position="1"/>
        <end position="23"/>
    </location>
</feature>
<dbReference type="PANTHER" id="PTHR35812:SF1">
    <property type="entry name" value="LIPOPROTEIN"/>
    <property type="match status" value="1"/>
</dbReference>
<sequence length="182" mass="20918">MSKLSQTIILPCMLVMLPLMGNAQTCNPNITATTPTSRFTRYSNGTVLDTYTGLMWKACLEDQQWDAIKRVCKLYRGGGRWREVLQHVQTLNINGGFAKYKDWRIPNIKELFTLIEWQCISPAINLQVFPFGADYNEFWSSSTYTTNGFDGDRAWVINFWRPTVSDHAKDHGRSLWLVRGGQ</sequence>
<dbReference type="PANTHER" id="PTHR35812">
    <property type="entry name" value="LIPOPROTEIN"/>
    <property type="match status" value="1"/>
</dbReference>
<accession>A0A1R4HA49</accession>
<feature type="chain" id="PRO_5012684164" description="Lcl C-terminal domain-containing protein" evidence="1">
    <location>
        <begin position="24"/>
        <end position="182"/>
    </location>
</feature>
<keyword evidence="1" id="KW-0732">Signal</keyword>
<protein>
    <recommendedName>
        <fullName evidence="2">Lcl C-terminal domain-containing protein</fullName>
    </recommendedName>
</protein>
<feature type="domain" description="Lcl C-terminal" evidence="2">
    <location>
        <begin position="45"/>
        <end position="179"/>
    </location>
</feature>
<proteinExistence type="predicted"/>
<dbReference type="Proteomes" id="UP000195667">
    <property type="component" value="Unassembled WGS sequence"/>
</dbReference>